<dbReference type="InterPro" id="IPR001305">
    <property type="entry name" value="HSP_DnaJ_Cys-rich_dom"/>
</dbReference>
<evidence type="ECO:0000313" key="9">
    <source>
        <dbReference type="EMBL" id="CDW76720.1"/>
    </source>
</evidence>
<dbReference type="InterPro" id="IPR001623">
    <property type="entry name" value="DnaJ_domain"/>
</dbReference>
<dbReference type="Pfam" id="PF01556">
    <property type="entry name" value="DnaJ_C"/>
    <property type="match status" value="1"/>
</dbReference>
<dbReference type="PROSITE" id="PS51188">
    <property type="entry name" value="ZF_CR"/>
    <property type="match status" value="1"/>
</dbReference>
<evidence type="ECO:0000256" key="6">
    <source>
        <dbReference type="SAM" id="MobiDB-lite"/>
    </source>
</evidence>
<reference evidence="9 10" key="1">
    <citation type="submission" date="2014-06" db="EMBL/GenBank/DDBJ databases">
        <authorList>
            <person name="Swart Estienne"/>
        </authorList>
    </citation>
    <scope>NUCLEOTIDE SEQUENCE [LARGE SCALE GENOMIC DNA]</scope>
    <source>
        <strain evidence="9 10">130c</strain>
    </source>
</reference>
<dbReference type="PROSITE" id="PS00636">
    <property type="entry name" value="DNAJ_1"/>
    <property type="match status" value="1"/>
</dbReference>
<dbReference type="InParanoid" id="A0A078A561"/>
<feature type="zinc finger region" description="CR-type" evidence="5">
    <location>
        <begin position="150"/>
        <end position="235"/>
    </location>
</feature>
<dbReference type="PANTHER" id="PTHR43888">
    <property type="entry name" value="DNAJ-LIKE-2, ISOFORM A-RELATED"/>
    <property type="match status" value="1"/>
</dbReference>
<dbReference type="Gene3D" id="2.60.260.20">
    <property type="entry name" value="Urease metallochaperone UreE, N-terminal domain"/>
    <property type="match status" value="2"/>
</dbReference>
<dbReference type="SUPFAM" id="SSF46565">
    <property type="entry name" value="Chaperone J-domain"/>
    <property type="match status" value="1"/>
</dbReference>
<dbReference type="OrthoDB" id="550424at2759"/>
<dbReference type="GO" id="GO:0051082">
    <property type="term" value="F:unfolded protein binding"/>
    <property type="evidence" value="ECO:0007669"/>
    <property type="project" value="InterPro"/>
</dbReference>
<dbReference type="Pfam" id="PF00226">
    <property type="entry name" value="DnaJ"/>
    <property type="match status" value="1"/>
</dbReference>
<dbReference type="FunFam" id="2.60.260.20:FF:000003">
    <property type="entry name" value="DnaJ subfamily A member 2"/>
    <property type="match status" value="1"/>
</dbReference>
<dbReference type="FunFam" id="2.10.230.10:FF:000001">
    <property type="entry name" value="DnaJ subfamily A member 2"/>
    <property type="match status" value="1"/>
</dbReference>
<dbReference type="Gene3D" id="1.10.287.110">
    <property type="entry name" value="DnaJ domain"/>
    <property type="match status" value="1"/>
</dbReference>
<dbReference type="InterPro" id="IPR008971">
    <property type="entry name" value="HSP40/DnaJ_pept-bd"/>
</dbReference>
<evidence type="ECO:0000256" key="2">
    <source>
        <dbReference type="ARBA" id="ARBA00022737"/>
    </source>
</evidence>
<dbReference type="InterPro" id="IPR036869">
    <property type="entry name" value="J_dom_sf"/>
</dbReference>
<dbReference type="SMART" id="SM00271">
    <property type="entry name" value="DnaJ"/>
    <property type="match status" value="1"/>
</dbReference>
<dbReference type="InterPro" id="IPR044713">
    <property type="entry name" value="DNJA1/2-like"/>
</dbReference>
<dbReference type="CDD" id="cd10747">
    <property type="entry name" value="DnaJ_C"/>
    <property type="match status" value="1"/>
</dbReference>
<feature type="domain" description="J" evidence="7">
    <location>
        <begin position="38"/>
        <end position="99"/>
    </location>
</feature>
<proteinExistence type="predicted"/>
<dbReference type="PROSITE" id="PS50076">
    <property type="entry name" value="DNAJ_2"/>
    <property type="match status" value="1"/>
</dbReference>
<feature type="domain" description="CR-type" evidence="8">
    <location>
        <begin position="150"/>
        <end position="235"/>
    </location>
</feature>
<dbReference type="GO" id="GO:0006457">
    <property type="term" value="P:protein folding"/>
    <property type="evidence" value="ECO:0007669"/>
    <property type="project" value="InterPro"/>
</dbReference>
<gene>
    <name evidence="9" type="primary">Contig13360.g14255</name>
    <name evidence="9" type="ORF">STYLEM_5681</name>
</gene>
<keyword evidence="2" id="KW-0677">Repeat</keyword>
<dbReference type="InterPro" id="IPR018253">
    <property type="entry name" value="DnaJ_domain_CS"/>
</dbReference>
<dbReference type="GO" id="GO:0008270">
    <property type="term" value="F:zinc ion binding"/>
    <property type="evidence" value="ECO:0007669"/>
    <property type="project" value="UniProtKB-KW"/>
</dbReference>
<feature type="region of interest" description="Disordered" evidence="6">
    <location>
        <begin position="379"/>
        <end position="445"/>
    </location>
</feature>
<evidence type="ECO:0000313" key="10">
    <source>
        <dbReference type="Proteomes" id="UP000039865"/>
    </source>
</evidence>
<dbReference type="FunCoup" id="A0A078A561">
    <property type="interactions" value="298"/>
</dbReference>
<evidence type="ECO:0000259" key="8">
    <source>
        <dbReference type="PROSITE" id="PS51188"/>
    </source>
</evidence>
<dbReference type="Pfam" id="PF00684">
    <property type="entry name" value="DnaJ_CXXCXGXG"/>
    <property type="match status" value="1"/>
</dbReference>
<dbReference type="Proteomes" id="UP000039865">
    <property type="component" value="Unassembled WGS sequence"/>
</dbReference>
<evidence type="ECO:0000256" key="1">
    <source>
        <dbReference type="ARBA" id="ARBA00022723"/>
    </source>
</evidence>
<dbReference type="SUPFAM" id="SSF49493">
    <property type="entry name" value="HSP40/DnaJ peptide-binding domain"/>
    <property type="match status" value="2"/>
</dbReference>
<dbReference type="AlphaFoldDB" id="A0A078A561"/>
<dbReference type="GO" id="GO:0030544">
    <property type="term" value="F:Hsp70 protein binding"/>
    <property type="evidence" value="ECO:0007669"/>
    <property type="project" value="InterPro"/>
</dbReference>
<keyword evidence="4 5" id="KW-0862">Zinc</keyword>
<dbReference type="PRINTS" id="PR00625">
    <property type="entry name" value="JDOMAIN"/>
</dbReference>
<name>A0A078A561_STYLE</name>
<keyword evidence="3 5" id="KW-0863">Zinc-finger</keyword>
<dbReference type="CDD" id="cd10719">
    <property type="entry name" value="DnaJ_zf"/>
    <property type="match status" value="1"/>
</dbReference>
<accession>A0A078A561</accession>
<dbReference type="Gene3D" id="2.10.230.10">
    <property type="entry name" value="Heat shock protein DnaJ, cysteine-rich domain"/>
    <property type="match status" value="1"/>
</dbReference>
<evidence type="ECO:0000256" key="5">
    <source>
        <dbReference type="PROSITE-ProRule" id="PRU00546"/>
    </source>
</evidence>
<sequence length="445" mass="48930">MFFGSGGFPFGGGFDQEDFMGAHGRGGAKEKKEIDNNKYYNLLNCKKDATQDEVKKNFRKIALKEHPDKGGDPEKFKDIAVAYEVLSDPKKRDLYDKYGEEGLRDGPQASGFGDIFDLFGMGGGARREQKRQVEPIGQVVEVTLEDIYNGKELEIKVERSRTCAKCNGVGGSDATAVKTCSGCKGRGARTVMMQLGPGMYSQRTGPCDECEGKGSTMDPTKICKTCSGKKIKKEQKVLKVEIDKGSPNGEKYVIHGEGHEVPDIEAGDVIVQIKEKKHKTFQRKGADLFMEKEITLIESLTGLDFILVHLDGRKIRIHNKPGEVIKPDSLFTVENAGMPFHKKVYQFGNLIIQFKIKFPSTVDAKTMQLLSEALGTESGAVKGGKKTGKKEETKDESVAETCVLQQFVEGHRNTHHQGGTQGNDSEEEEEDGHGHGGQRVGCQAQ</sequence>
<evidence type="ECO:0000256" key="4">
    <source>
        <dbReference type="ARBA" id="ARBA00022833"/>
    </source>
</evidence>
<dbReference type="InterPro" id="IPR036410">
    <property type="entry name" value="HSP_DnaJ_Cys-rich_dom_sf"/>
</dbReference>
<dbReference type="OMA" id="SSKYVYH"/>
<evidence type="ECO:0000259" key="7">
    <source>
        <dbReference type="PROSITE" id="PS50076"/>
    </source>
</evidence>
<keyword evidence="10" id="KW-1185">Reference proteome</keyword>
<dbReference type="InterPro" id="IPR002939">
    <property type="entry name" value="DnaJ_C"/>
</dbReference>
<dbReference type="SUPFAM" id="SSF57938">
    <property type="entry name" value="DnaJ/Hsp40 cysteine-rich domain"/>
    <property type="match status" value="1"/>
</dbReference>
<protein>
    <submittedName>
        <fullName evidence="9">Dnaj protein homolog</fullName>
    </submittedName>
</protein>
<dbReference type="EMBL" id="CCKQ01005476">
    <property type="protein sequence ID" value="CDW76720.1"/>
    <property type="molecule type" value="Genomic_DNA"/>
</dbReference>
<dbReference type="CDD" id="cd06257">
    <property type="entry name" value="DnaJ"/>
    <property type="match status" value="1"/>
</dbReference>
<evidence type="ECO:0000256" key="3">
    <source>
        <dbReference type="ARBA" id="ARBA00022771"/>
    </source>
</evidence>
<organism evidence="9 10">
    <name type="scientific">Stylonychia lemnae</name>
    <name type="common">Ciliate</name>
    <dbReference type="NCBI Taxonomy" id="5949"/>
    <lineage>
        <taxon>Eukaryota</taxon>
        <taxon>Sar</taxon>
        <taxon>Alveolata</taxon>
        <taxon>Ciliophora</taxon>
        <taxon>Intramacronucleata</taxon>
        <taxon>Spirotrichea</taxon>
        <taxon>Stichotrichia</taxon>
        <taxon>Sporadotrichida</taxon>
        <taxon>Oxytrichidae</taxon>
        <taxon>Stylonychinae</taxon>
        <taxon>Stylonychia</taxon>
    </lineage>
</organism>
<keyword evidence="1 5" id="KW-0479">Metal-binding</keyword>